<proteinExistence type="predicted"/>
<evidence type="ECO:0000259" key="1">
    <source>
        <dbReference type="Pfam" id="PF00881"/>
    </source>
</evidence>
<dbReference type="PANTHER" id="PTHR43745:SF2">
    <property type="entry name" value="NITROREDUCTASE MJ1384-RELATED"/>
    <property type="match status" value="1"/>
</dbReference>
<dbReference type="RefSeq" id="WP_345557475.1">
    <property type="nucleotide sequence ID" value="NZ_BAABIK010000019.1"/>
</dbReference>
<dbReference type="Gene3D" id="3.40.109.10">
    <property type="entry name" value="NADH Oxidase"/>
    <property type="match status" value="1"/>
</dbReference>
<dbReference type="SUPFAM" id="SSF55469">
    <property type="entry name" value="FMN-dependent nitroreductase-like"/>
    <property type="match status" value="1"/>
</dbReference>
<name>A0ABP9GMX3_9ACTN</name>
<dbReference type="InterPro" id="IPR000415">
    <property type="entry name" value="Nitroreductase-like"/>
</dbReference>
<feature type="domain" description="Cyanobactin oxidase ThcOx second" evidence="2">
    <location>
        <begin position="122"/>
        <end position="224"/>
    </location>
</feature>
<organism evidence="3 4">
    <name type="scientific">Streptomonospora halophila</name>
    <dbReference type="NCBI Taxonomy" id="427369"/>
    <lineage>
        <taxon>Bacteria</taxon>
        <taxon>Bacillati</taxon>
        <taxon>Actinomycetota</taxon>
        <taxon>Actinomycetes</taxon>
        <taxon>Streptosporangiales</taxon>
        <taxon>Nocardiopsidaceae</taxon>
        <taxon>Streptomonospora</taxon>
    </lineage>
</organism>
<dbReference type="InterPro" id="IPR054488">
    <property type="entry name" value="ThcOx_dom2"/>
</dbReference>
<dbReference type="EMBL" id="BAABIK010000019">
    <property type="protein sequence ID" value="GAA4947967.1"/>
    <property type="molecule type" value="Genomic_DNA"/>
</dbReference>
<comment type="caution">
    <text evidence="3">The sequence shown here is derived from an EMBL/GenBank/DDBJ whole genome shotgun (WGS) entry which is preliminary data.</text>
</comment>
<dbReference type="Pfam" id="PF00881">
    <property type="entry name" value="Nitroreductase"/>
    <property type="match status" value="1"/>
</dbReference>
<protein>
    <submittedName>
        <fullName evidence="3">SagB family peptide dehydrogenase</fullName>
    </submittedName>
</protein>
<evidence type="ECO:0000313" key="3">
    <source>
        <dbReference type="EMBL" id="GAA4947967.1"/>
    </source>
</evidence>
<reference evidence="4" key="1">
    <citation type="journal article" date="2019" name="Int. J. Syst. Evol. Microbiol.">
        <title>The Global Catalogue of Microorganisms (GCM) 10K type strain sequencing project: providing services to taxonomists for standard genome sequencing and annotation.</title>
        <authorList>
            <consortium name="The Broad Institute Genomics Platform"/>
            <consortium name="The Broad Institute Genome Sequencing Center for Infectious Disease"/>
            <person name="Wu L."/>
            <person name="Ma J."/>
        </authorList>
    </citation>
    <scope>NUCLEOTIDE SEQUENCE [LARGE SCALE GENOMIC DNA]</scope>
    <source>
        <strain evidence="4">JCM 18123</strain>
    </source>
</reference>
<evidence type="ECO:0000313" key="4">
    <source>
        <dbReference type="Proteomes" id="UP001499993"/>
    </source>
</evidence>
<dbReference type="PANTHER" id="PTHR43745">
    <property type="entry name" value="NITROREDUCTASE MJ1384-RELATED"/>
    <property type="match status" value="1"/>
</dbReference>
<dbReference type="InterPro" id="IPR052544">
    <property type="entry name" value="Bacteriocin_Proc_Enz"/>
</dbReference>
<feature type="domain" description="Nitroreductase" evidence="1">
    <location>
        <begin position="279"/>
        <end position="451"/>
    </location>
</feature>
<dbReference type="Pfam" id="PF22767">
    <property type="entry name" value="ThcOx"/>
    <property type="match status" value="1"/>
</dbReference>
<evidence type="ECO:0000259" key="2">
    <source>
        <dbReference type="Pfam" id="PF22767"/>
    </source>
</evidence>
<gene>
    <name evidence="3" type="ORF">GCM10023224_34790</name>
</gene>
<dbReference type="InterPro" id="IPR029479">
    <property type="entry name" value="Nitroreductase"/>
</dbReference>
<dbReference type="InterPro" id="IPR020051">
    <property type="entry name" value="SagB-type_dehydrogenase"/>
</dbReference>
<dbReference type="CDD" id="cd02142">
    <property type="entry name" value="McbC_SagB-like_oxidoreductase"/>
    <property type="match status" value="1"/>
</dbReference>
<sequence length="470" mass="50363">MSRAPDASGLDRELRLVAGVSCARGDGEIRVATRRRNASLGADTPWKGKVLARLAQGAFRPADLVADAAQDAGPGEVEALLAKLEDGGWLAAAVHYAGRPLYVLLPESPLGAGPGSSGDGAVLSRFTVVRRESDRLVAESPLASARLETGDPAVQAAVGVLAGAGGAAELSAVEPAAAVRKRLVADLLRSGLAVPSADEEETALRLRQWQPHELWFHRRSRMGDRSDAAEGYGRTMWARGSLDPLPARPEPYPGPEIPLHRPSLEALRRDDPTLTSVVEARRSRRVHDDDNPITVDQLGELLYRCARVRSVRAGGGVEYPSRPHPSGGSVYELELYPVVRFASGLDAGMYHYDAHAHRLRLVQEAGPDVRRLLRTALRAAPTPGTPQVLIVVTARFGRLMWIYEQMPYSLILKHVGVLYQTMYLVATAMGLAACGLGGGDATDFNAATGRDYATESAVGEFSLGSRSPQE</sequence>
<dbReference type="NCBIfam" id="TIGR03605">
    <property type="entry name" value="antibiot_sagB"/>
    <property type="match status" value="1"/>
</dbReference>
<accession>A0ABP9GMX3</accession>
<dbReference type="Proteomes" id="UP001499993">
    <property type="component" value="Unassembled WGS sequence"/>
</dbReference>
<keyword evidence="4" id="KW-1185">Reference proteome</keyword>